<dbReference type="EMBL" id="LJNI01000041">
    <property type="protein sequence ID" value="KPJ73155.1"/>
    <property type="molecule type" value="Genomic_DNA"/>
</dbReference>
<dbReference type="AlphaFoldDB" id="A0A0S7YF66"/>
<evidence type="ECO:0000313" key="2">
    <source>
        <dbReference type="Proteomes" id="UP000051012"/>
    </source>
</evidence>
<proteinExistence type="predicted"/>
<dbReference type="Gene3D" id="2.60.40.4070">
    <property type="match status" value="1"/>
</dbReference>
<sequence length="443" mass="49830">MVEFVTRNSLFVNRNTKNESRIQHLIFLPLTFLFLFLSFSFAQDGGIPGAFLNYGVTPRTIAMGKTFTGLADDQEAVYYNPAGITQLLTHNIKASRLMLYGADINYLGYALPTKKWGALSLGIINYGSGNIDSRDTLSFEYPSFGVTQNCFIFTYAYQPFRLFSLGANFKLVTSKIAQYGAVGMGSDLGLFMFPCGDLTFGLACQNIGGPRLTHYEETETFPITFRGGGAVKLYQGKLIIAVDIVKNILEYTPIEPHLGIEFILLYPYLVLRGGFDRNFINMGVGMKKDLNTSSFGFDYSIELHHGSSYLLPPRHKIGVFVHFGGFRTWVVATPKQFSPTPGRKENVAWLDLHYNTKRDVDRWQLLIKNQYGEIVRTYAGWEAPPLRLAWDGLDDVGRVVTDGNYYYEIIIIDVYGETISYSDLLTRVTTLGPEGKIEFLPQD</sequence>
<evidence type="ECO:0008006" key="3">
    <source>
        <dbReference type="Google" id="ProtNLM"/>
    </source>
</evidence>
<reference evidence="1 2" key="1">
    <citation type="journal article" date="2015" name="Microbiome">
        <title>Genomic resolution of linkages in carbon, nitrogen, and sulfur cycling among widespread estuary sediment bacteria.</title>
        <authorList>
            <person name="Baker B.J."/>
            <person name="Lazar C.S."/>
            <person name="Teske A.P."/>
            <person name="Dick G.J."/>
        </authorList>
    </citation>
    <scope>NUCLEOTIDE SEQUENCE [LARGE SCALE GENOMIC DNA]</scope>
    <source>
        <strain evidence="1">DG_78</strain>
    </source>
</reference>
<evidence type="ECO:0000313" key="1">
    <source>
        <dbReference type="EMBL" id="KPJ73155.1"/>
    </source>
</evidence>
<dbReference type="Gene3D" id="2.40.160.60">
    <property type="entry name" value="Outer membrane protein transport protein (OMPP1/FadL/TodX)"/>
    <property type="match status" value="1"/>
</dbReference>
<organism evidence="1 2">
    <name type="scientific">candidate division TA06 bacterium DG_78</name>
    <dbReference type="NCBI Taxonomy" id="1703772"/>
    <lineage>
        <taxon>Bacteria</taxon>
        <taxon>Bacteria division TA06</taxon>
    </lineage>
</organism>
<accession>A0A0S7YF66</accession>
<name>A0A0S7YF66_UNCT6</name>
<comment type="caution">
    <text evidence="1">The sequence shown here is derived from an EMBL/GenBank/DDBJ whole genome shotgun (WGS) entry which is preliminary data.</text>
</comment>
<protein>
    <recommendedName>
        <fullName evidence="3">FlgD Ig-like domain-containing protein</fullName>
    </recommendedName>
</protein>
<dbReference type="Proteomes" id="UP000051012">
    <property type="component" value="Unassembled WGS sequence"/>
</dbReference>
<gene>
    <name evidence="1" type="ORF">AMJ52_04220</name>
</gene>